<comment type="caution">
    <text evidence="5">The sequence shown here is derived from an EMBL/GenBank/DDBJ whole genome shotgun (WGS) entry which is preliminary data.</text>
</comment>
<protein>
    <recommendedName>
        <fullName evidence="4">Core-binding (CB) domain-containing protein</fullName>
    </recommendedName>
</protein>
<sequence length="178" mass="18707">MNPSDLPAPPSGPPPLPTGALRLSTTLLGDPVVPDGATRAAELQALSARATAYATRARGQGTRRAYRSEWGAFDAWCAALGREPLAGDPETLAMYAVRLADRGLTVSSLRVHLAAIGAAYRLAGIALDLRHPRLVTVLEGITRAKGTRPRKRAAAADLDTLRLLLATRPAPLHPARGA</sequence>
<evidence type="ECO:0000313" key="5">
    <source>
        <dbReference type="EMBL" id="MBB5695959.1"/>
    </source>
</evidence>
<evidence type="ECO:0000259" key="4">
    <source>
        <dbReference type="PROSITE" id="PS51900"/>
    </source>
</evidence>
<keyword evidence="2 3" id="KW-0238">DNA-binding</keyword>
<feature type="domain" description="Core-binding (CB)" evidence="4">
    <location>
        <begin position="33"/>
        <end position="124"/>
    </location>
</feature>
<evidence type="ECO:0000313" key="6">
    <source>
        <dbReference type="Proteomes" id="UP000580654"/>
    </source>
</evidence>
<dbReference type="Gene3D" id="1.10.150.130">
    <property type="match status" value="1"/>
</dbReference>
<dbReference type="RefSeq" id="WP_184521112.1">
    <property type="nucleotide sequence ID" value="NZ_JACIJD010000026.1"/>
</dbReference>
<evidence type="ECO:0000256" key="3">
    <source>
        <dbReference type="PROSITE-ProRule" id="PRU01248"/>
    </source>
</evidence>
<evidence type="ECO:0000256" key="2">
    <source>
        <dbReference type="ARBA" id="ARBA00023125"/>
    </source>
</evidence>
<dbReference type="Proteomes" id="UP000580654">
    <property type="component" value="Unassembled WGS sequence"/>
</dbReference>
<dbReference type="SUPFAM" id="SSF47823">
    <property type="entry name" value="lambda integrase-like, N-terminal domain"/>
    <property type="match status" value="1"/>
</dbReference>
<dbReference type="AlphaFoldDB" id="A0A840YB75"/>
<dbReference type="InterPro" id="IPR044068">
    <property type="entry name" value="CB"/>
</dbReference>
<gene>
    <name evidence="5" type="ORF">FHS87_004027</name>
</gene>
<dbReference type="EMBL" id="JACIJD010000026">
    <property type="protein sequence ID" value="MBB5695959.1"/>
    <property type="molecule type" value="Genomic_DNA"/>
</dbReference>
<evidence type="ECO:0000256" key="1">
    <source>
        <dbReference type="ARBA" id="ARBA00022908"/>
    </source>
</evidence>
<accession>A0A840YB75</accession>
<dbReference type="GO" id="GO:0003677">
    <property type="term" value="F:DNA binding"/>
    <property type="evidence" value="ECO:0007669"/>
    <property type="project" value="UniProtKB-UniRule"/>
</dbReference>
<reference evidence="5 6" key="1">
    <citation type="submission" date="2020-08" db="EMBL/GenBank/DDBJ databases">
        <title>Genomic Encyclopedia of Type Strains, Phase IV (KMG-IV): sequencing the most valuable type-strain genomes for metagenomic binning, comparative biology and taxonomic classification.</title>
        <authorList>
            <person name="Goeker M."/>
        </authorList>
    </citation>
    <scope>NUCLEOTIDE SEQUENCE [LARGE SCALE GENOMIC DNA]</scope>
    <source>
        <strain evidence="5 6">DSM 25622</strain>
    </source>
</reference>
<dbReference type="PROSITE" id="PS51900">
    <property type="entry name" value="CB"/>
    <property type="match status" value="1"/>
</dbReference>
<name>A0A840YB75_9PROT</name>
<keyword evidence="6" id="KW-1185">Reference proteome</keyword>
<proteinExistence type="predicted"/>
<dbReference type="GO" id="GO:0015074">
    <property type="term" value="P:DNA integration"/>
    <property type="evidence" value="ECO:0007669"/>
    <property type="project" value="UniProtKB-KW"/>
</dbReference>
<keyword evidence="1" id="KW-0229">DNA integration</keyword>
<organism evidence="5 6">
    <name type="scientific">Muricoccus pecuniae</name>
    <dbReference type="NCBI Taxonomy" id="693023"/>
    <lineage>
        <taxon>Bacteria</taxon>
        <taxon>Pseudomonadati</taxon>
        <taxon>Pseudomonadota</taxon>
        <taxon>Alphaproteobacteria</taxon>
        <taxon>Acetobacterales</taxon>
        <taxon>Roseomonadaceae</taxon>
        <taxon>Muricoccus</taxon>
    </lineage>
</organism>
<dbReference type="InterPro" id="IPR010998">
    <property type="entry name" value="Integrase_recombinase_N"/>
</dbReference>